<feature type="signal peptide" evidence="7">
    <location>
        <begin position="1"/>
        <end position="16"/>
    </location>
</feature>
<evidence type="ECO:0000256" key="2">
    <source>
        <dbReference type="ARBA" id="ARBA00022692"/>
    </source>
</evidence>
<accession>A0A1I8J3X8</accession>
<proteinExistence type="predicted"/>
<evidence type="ECO:0000256" key="3">
    <source>
        <dbReference type="ARBA" id="ARBA00022729"/>
    </source>
</evidence>
<dbReference type="Pfam" id="PF01822">
    <property type="entry name" value="WSC"/>
    <property type="match status" value="1"/>
</dbReference>
<keyword evidence="4" id="KW-1133">Transmembrane helix</keyword>
<evidence type="ECO:0000256" key="4">
    <source>
        <dbReference type="ARBA" id="ARBA00022989"/>
    </source>
</evidence>
<dbReference type="PANTHER" id="PTHR24269">
    <property type="entry name" value="KREMEN PROTEIN"/>
    <property type="match status" value="1"/>
</dbReference>
<evidence type="ECO:0000256" key="7">
    <source>
        <dbReference type="SAM" id="SignalP"/>
    </source>
</evidence>
<protein>
    <submittedName>
        <fullName evidence="10">WSC domain-containing protein</fullName>
    </submittedName>
</protein>
<feature type="domain" description="WSC" evidence="8">
    <location>
        <begin position="23"/>
        <end position="134"/>
    </location>
</feature>
<dbReference type="GO" id="GO:0005886">
    <property type="term" value="C:plasma membrane"/>
    <property type="evidence" value="ECO:0007669"/>
    <property type="project" value="TreeGrafter"/>
</dbReference>
<evidence type="ECO:0000313" key="9">
    <source>
        <dbReference type="Proteomes" id="UP000095280"/>
    </source>
</evidence>
<evidence type="ECO:0000313" key="10">
    <source>
        <dbReference type="WBParaSite" id="maker-uti_cns_0045712-snap-gene-0.45-mRNA-1"/>
    </source>
</evidence>
<organism evidence="9 10">
    <name type="scientific">Macrostomum lignano</name>
    <dbReference type="NCBI Taxonomy" id="282301"/>
    <lineage>
        <taxon>Eukaryota</taxon>
        <taxon>Metazoa</taxon>
        <taxon>Spiralia</taxon>
        <taxon>Lophotrochozoa</taxon>
        <taxon>Platyhelminthes</taxon>
        <taxon>Rhabditophora</taxon>
        <taxon>Macrostomorpha</taxon>
        <taxon>Macrostomida</taxon>
        <taxon>Macrostomidae</taxon>
        <taxon>Macrostomum</taxon>
    </lineage>
</organism>
<dbReference type="InterPro" id="IPR002889">
    <property type="entry name" value="WSC_carb-bd"/>
</dbReference>
<evidence type="ECO:0000256" key="5">
    <source>
        <dbReference type="ARBA" id="ARBA00023136"/>
    </source>
</evidence>
<evidence type="ECO:0000256" key="1">
    <source>
        <dbReference type="ARBA" id="ARBA00004167"/>
    </source>
</evidence>
<keyword evidence="9" id="KW-1185">Reference proteome</keyword>
<keyword evidence="2" id="KW-0812">Transmembrane</keyword>
<keyword evidence="6" id="KW-0325">Glycoprotein</keyword>
<keyword evidence="5" id="KW-0472">Membrane</keyword>
<name>A0A1I8J3X8_9PLAT</name>
<dbReference type="Proteomes" id="UP000095280">
    <property type="component" value="Unplaced"/>
</dbReference>
<comment type="subcellular location">
    <subcellularLocation>
        <location evidence="1">Membrane</location>
        <topology evidence="1">Single-pass membrane protein</topology>
    </subcellularLocation>
</comment>
<dbReference type="PANTHER" id="PTHR24269:SF16">
    <property type="entry name" value="PROTEIN SLG1"/>
    <property type="match status" value="1"/>
</dbReference>
<reference evidence="10" key="1">
    <citation type="submission" date="2016-11" db="UniProtKB">
        <authorList>
            <consortium name="WormBaseParasite"/>
        </authorList>
    </citation>
    <scope>IDENTIFICATION</scope>
</reference>
<feature type="chain" id="PRO_5009321426" evidence="7">
    <location>
        <begin position="17"/>
        <end position="208"/>
    </location>
</feature>
<evidence type="ECO:0000256" key="6">
    <source>
        <dbReference type="ARBA" id="ARBA00023180"/>
    </source>
</evidence>
<evidence type="ECO:0000259" key="8">
    <source>
        <dbReference type="PROSITE" id="PS51212"/>
    </source>
</evidence>
<dbReference type="WBParaSite" id="maker-uti_cns_0045712-snap-gene-0.45-mRNA-1">
    <property type="protein sequence ID" value="maker-uti_cns_0045712-snap-gene-0.45-mRNA-1"/>
    <property type="gene ID" value="maker-uti_cns_0045712-snap-gene-0.45"/>
</dbReference>
<dbReference type="PROSITE" id="PS51212">
    <property type="entry name" value="WSC"/>
    <property type="match status" value="1"/>
</dbReference>
<dbReference type="InterPro" id="IPR051836">
    <property type="entry name" value="Kremen_rcpt"/>
</dbReference>
<sequence length="208" mass="21910">MLKLCALLLCWAAAAAVPPQPLEFRHLGCYVDGAVGNRDLVGLEGVKKFGQFETHPLAPAFGFDDAKMTLQLCSQMCSYGRFRYFGVQSAAFCCCGSAYGSQGIASAGHCSLACSGNSSQICGGAYSNSIYELTYSPIDPVMPKLPATSLPNITAFASSVTHRSILNATICYGSPDCQGYGSPAFVPSSRMCRLLRFAAVPAEVASEA</sequence>
<keyword evidence="3 7" id="KW-0732">Signal</keyword>
<dbReference type="AlphaFoldDB" id="A0A1I8J3X8"/>